<sequence length="539" mass="62893">MELFTKLFGRLLVFMYHCFDRIVIHGYLSGLSRPEQVVYFFRQVVGIDTVDKDVLSRRTNEYQQWVEAFARNHETPVEWAEKGVRKEDHVLPWQRAMVRAKRYGVYFIFKSMEQGPTFRCTAPKYPTKDPNHRILAPQRSRFTHYYFYIRDESLGPLVMRVASFFPFQTTYYLNGHSFIEQELNRAGIGFRKNDNAFLAVDDPLALQAAADRLNPELIRERLDYWTLILGPKFSAKERQRINLRRFYAIAQIEYCRNFIFKRNFPIHKIFERSCELGLWRLSAHKISEIFGGRITQRLQGKLQTTLEQIEHGHHIFRAYWKHAFIKQYEKFATYLRNEICSNNLSDFGLKKGLEHIAAVREKFLAITDRFASFQAIGLNAHVDFPLLQRLALPITVGSVRYPGIKIHEVRMIRLMQVLLHASTTVGGWRAGQLHEALLMSFGLSASRYGLNQLRYDLRKMKGHGLLERDGTHYAYRLTDKGVKVALLFVLFHQRLCGPLANSLFHHRPDANFQPDSKLEAALHKADASIHNVIQLIEAA</sequence>
<dbReference type="EMBL" id="JADJNC010000007">
    <property type="protein sequence ID" value="MBK7422528.1"/>
    <property type="molecule type" value="Genomic_DNA"/>
</dbReference>
<accession>A0A9D7F9V8</accession>
<evidence type="ECO:0000313" key="2">
    <source>
        <dbReference type="Proteomes" id="UP000886602"/>
    </source>
</evidence>
<comment type="caution">
    <text evidence="1">The sequence shown here is derived from an EMBL/GenBank/DDBJ whole genome shotgun (WGS) entry which is preliminary data.</text>
</comment>
<dbReference type="AlphaFoldDB" id="A0A9D7F9V8"/>
<protein>
    <submittedName>
        <fullName evidence="1">Uncharacterized protein</fullName>
    </submittedName>
</protein>
<organism evidence="1 2">
    <name type="scientific">Candidatus Propionivibrio dominans</name>
    <dbReference type="NCBI Taxonomy" id="2954373"/>
    <lineage>
        <taxon>Bacteria</taxon>
        <taxon>Pseudomonadati</taxon>
        <taxon>Pseudomonadota</taxon>
        <taxon>Betaproteobacteria</taxon>
        <taxon>Rhodocyclales</taxon>
        <taxon>Rhodocyclaceae</taxon>
        <taxon>Propionivibrio</taxon>
    </lineage>
</organism>
<dbReference type="Proteomes" id="UP000886602">
    <property type="component" value="Unassembled WGS sequence"/>
</dbReference>
<evidence type="ECO:0000313" key="1">
    <source>
        <dbReference type="EMBL" id="MBK7422528.1"/>
    </source>
</evidence>
<gene>
    <name evidence="1" type="ORF">IPJ48_05205</name>
</gene>
<name>A0A9D7F9V8_9RHOO</name>
<proteinExistence type="predicted"/>
<reference evidence="1" key="1">
    <citation type="submission" date="2020-10" db="EMBL/GenBank/DDBJ databases">
        <title>Connecting structure to function with the recovery of over 1000 high-quality activated sludge metagenome-assembled genomes encoding full-length rRNA genes using long-read sequencing.</title>
        <authorList>
            <person name="Singleton C.M."/>
            <person name="Petriglieri F."/>
            <person name="Kristensen J.M."/>
            <person name="Kirkegaard R.H."/>
            <person name="Michaelsen T.Y."/>
            <person name="Andersen M.H."/>
            <person name="Karst S.M."/>
            <person name="Dueholm M.S."/>
            <person name="Nielsen P.H."/>
            <person name="Albertsen M."/>
        </authorList>
    </citation>
    <scope>NUCLEOTIDE SEQUENCE</scope>
    <source>
        <strain evidence="1">EsbW_18-Q3-R4-48_MAXAC.044</strain>
    </source>
</reference>